<feature type="signal peptide" evidence="10">
    <location>
        <begin position="1"/>
        <end position="24"/>
    </location>
</feature>
<comment type="catalytic activity">
    <reaction evidence="1">
        <text>Hydrolysis of terminal (1-&gt;4)-linked alpha-D-glucose residues successively from non-reducing ends of the chains with release of beta-D-glucose.</text>
        <dbReference type="EC" id="3.2.1.3"/>
    </reaction>
</comment>
<accession>A0A0L0D8W1</accession>
<dbReference type="InterPro" id="IPR011613">
    <property type="entry name" value="GH15-like"/>
</dbReference>
<gene>
    <name evidence="12" type="ORF">AMSG_03956</name>
</gene>
<name>A0A0L0D8W1_THETB</name>
<dbReference type="PANTHER" id="PTHR31616">
    <property type="entry name" value="TREHALASE"/>
    <property type="match status" value="1"/>
</dbReference>
<dbReference type="RefSeq" id="XP_013759207.1">
    <property type="nucleotide sequence ID" value="XM_013903753.1"/>
</dbReference>
<organism evidence="12 13">
    <name type="scientific">Thecamonas trahens ATCC 50062</name>
    <dbReference type="NCBI Taxonomy" id="461836"/>
    <lineage>
        <taxon>Eukaryota</taxon>
        <taxon>Apusozoa</taxon>
        <taxon>Apusomonadida</taxon>
        <taxon>Apusomonadidae</taxon>
        <taxon>Thecamonas</taxon>
    </lineage>
</organism>
<evidence type="ECO:0000256" key="2">
    <source>
        <dbReference type="ARBA" id="ARBA00006188"/>
    </source>
</evidence>
<dbReference type="InterPro" id="IPR000519">
    <property type="entry name" value="P_trefoil_dom"/>
</dbReference>
<dbReference type="EC" id="3.2.1.3" evidence="3"/>
<feature type="disulfide bond" evidence="9">
    <location>
        <begin position="27"/>
        <end position="53"/>
    </location>
</feature>
<dbReference type="PANTHER" id="PTHR31616:SF9">
    <property type="entry name" value="GLUCOAMYLASE, INTRACELLULAR SPORULATION-SPECIFIC"/>
    <property type="match status" value="1"/>
</dbReference>
<keyword evidence="6" id="KW-0119">Carbohydrate metabolism</keyword>
<evidence type="ECO:0000256" key="9">
    <source>
        <dbReference type="PROSITE-ProRule" id="PRU00779"/>
    </source>
</evidence>
<sequence length="512" mass="55388">MQARTTMATVMGVVLVALVAVVSGQNCSLPDSDKVNCGHVGTTQAECGAHGCCWAPEGKNSGTPWCFYPAGGPVPGGAPFNATEVAMMRGFMRANLNIDNLGGVVASPDRNTPGGTYYWNWERDAALSMRMWYEHSDDSASNLAAMMDSYVQWVLRAQNQVDPNGIDIRAEPKYHLPNANVFTGGWCRPQDDGPALRSTTLILFATDLLASNSMSYVAKYLWTGSESHYHGGAIKYDLDYVAANWASDTCDLWEELRSNDFFWNRYNYYRALVDGAAFATKMGDSESAATYSAAAGKVLAALGDHWNGQFIQESSNRQKGASVICALNDAYMGSSVEANFAPTSSWVAATVNVLSATFTDMFKINTIDTQNGIPGVLYGRYAGDTYAGGNPWILTTAALAQLHYRAASEVVNVGKLPHDALPHYAEMFGESAESLGKLSVANFALRLASAGDGVLERIRYHVAGAGFHLSEQLDRDTGFEMSATDLTWSYANVLKAVAARDAFVVAYERMMA</sequence>
<reference evidence="12 13" key="1">
    <citation type="submission" date="2010-05" db="EMBL/GenBank/DDBJ databases">
        <title>The Genome Sequence of Thecamonas trahens ATCC 50062.</title>
        <authorList>
            <consortium name="The Broad Institute Genome Sequencing Platform"/>
            <person name="Russ C."/>
            <person name="Cuomo C."/>
            <person name="Shea T."/>
            <person name="Young S.K."/>
            <person name="Zeng Q."/>
            <person name="Koehrsen M."/>
            <person name="Haas B."/>
            <person name="Borodovsky M."/>
            <person name="Guigo R."/>
            <person name="Alvarado L."/>
            <person name="Berlin A."/>
            <person name="Bochicchio J."/>
            <person name="Borenstein D."/>
            <person name="Chapman S."/>
            <person name="Chen Z."/>
            <person name="Freedman E."/>
            <person name="Gellesch M."/>
            <person name="Goldberg J."/>
            <person name="Griggs A."/>
            <person name="Gujja S."/>
            <person name="Heilman E."/>
            <person name="Heiman D."/>
            <person name="Hepburn T."/>
            <person name="Howarth C."/>
            <person name="Jen D."/>
            <person name="Larson L."/>
            <person name="Mehta T."/>
            <person name="Park D."/>
            <person name="Pearson M."/>
            <person name="Roberts A."/>
            <person name="Saif S."/>
            <person name="Shenoy N."/>
            <person name="Sisk P."/>
            <person name="Stolte C."/>
            <person name="Sykes S."/>
            <person name="Thomson T."/>
            <person name="Walk T."/>
            <person name="White J."/>
            <person name="Yandava C."/>
            <person name="Burger G."/>
            <person name="Gray M.W."/>
            <person name="Holland P.W.H."/>
            <person name="King N."/>
            <person name="Lang F.B.F."/>
            <person name="Roger A.J."/>
            <person name="Ruiz-Trillo I."/>
            <person name="Lander E."/>
            <person name="Nusbaum C."/>
        </authorList>
    </citation>
    <scope>NUCLEOTIDE SEQUENCE [LARGE SCALE GENOMIC DNA]</scope>
    <source>
        <strain evidence="12 13">ATCC 50062</strain>
    </source>
</reference>
<evidence type="ECO:0000256" key="10">
    <source>
        <dbReference type="SAM" id="SignalP"/>
    </source>
</evidence>
<evidence type="ECO:0000259" key="11">
    <source>
        <dbReference type="PROSITE" id="PS51448"/>
    </source>
</evidence>
<dbReference type="SUPFAM" id="SSF57492">
    <property type="entry name" value="Trefoil"/>
    <property type="match status" value="1"/>
</dbReference>
<feature type="chain" id="PRO_5005537223" description="glucan 1,4-alpha-glucosidase" evidence="10">
    <location>
        <begin position="25"/>
        <end position="512"/>
    </location>
</feature>
<dbReference type="GO" id="GO:0000272">
    <property type="term" value="P:polysaccharide catabolic process"/>
    <property type="evidence" value="ECO:0007669"/>
    <property type="project" value="UniProtKB-KW"/>
</dbReference>
<keyword evidence="8" id="KW-0624">Polysaccharide degradation</keyword>
<dbReference type="Pfam" id="PF00723">
    <property type="entry name" value="Glyco_hydro_15"/>
    <property type="match status" value="1"/>
</dbReference>
<dbReference type="AlphaFoldDB" id="A0A0L0D8W1"/>
<dbReference type="PRINTS" id="PR00736">
    <property type="entry name" value="GLHYDRLASE15"/>
</dbReference>
<dbReference type="InterPro" id="IPR012341">
    <property type="entry name" value="6hp_glycosidase-like_sf"/>
</dbReference>
<dbReference type="PROSITE" id="PS51448">
    <property type="entry name" value="P_TREFOIL_2"/>
    <property type="match status" value="1"/>
</dbReference>
<keyword evidence="13" id="KW-1185">Reference proteome</keyword>
<dbReference type="Pfam" id="PF00088">
    <property type="entry name" value="Trefoil"/>
    <property type="match status" value="1"/>
</dbReference>
<proteinExistence type="inferred from homology"/>
<dbReference type="OrthoDB" id="6123450at2759"/>
<dbReference type="Gene3D" id="1.50.10.10">
    <property type="match status" value="1"/>
</dbReference>
<dbReference type="GO" id="GO:0004339">
    <property type="term" value="F:glucan 1,4-alpha-glucosidase activity"/>
    <property type="evidence" value="ECO:0007669"/>
    <property type="project" value="UniProtKB-EC"/>
</dbReference>
<protein>
    <recommendedName>
        <fullName evidence="3">glucan 1,4-alpha-glucosidase</fullName>
        <ecNumber evidence="3">3.2.1.3</ecNumber>
    </recommendedName>
</protein>
<evidence type="ECO:0000256" key="5">
    <source>
        <dbReference type="ARBA" id="ARBA00023157"/>
    </source>
</evidence>
<evidence type="ECO:0000256" key="7">
    <source>
        <dbReference type="ARBA" id="ARBA00023295"/>
    </source>
</evidence>
<dbReference type="Gene3D" id="4.10.110.10">
    <property type="entry name" value="Spasmolytic Protein, domain 1"/>
    <property type="match status" value="1"/>
</dbReference>
<keyword evidence="5 9" id="KW-1015">Disulfide bond</keyword>
<dbReference type="InterPro" id="IPR044913">
    <property type="entry name" value="P_trefoil_dom_sf"/>
</dbReference>
<evidence type="ECO:0000256" key="3">
    <source>
        <dbReference type="ARBA" id="ARBA00012593"/>
    </source>
</evidence>
<feature type="domain" description="P-type" evidence="11">
    <location>
        <begin position="25"/>
        <end position="70"/>
    </location>
</feature>
<dbReference type="Proteomes" id="UP000054408">
    <property type="component" value="Unassembled WGS sequence"/>
</dbReference>
<dbReference type="EMBL" id="GL349448">
    <property type="protein sequence ID" value="KNC47728.1"/>
    <property type="molecule type" value="Genomic_DNA"/>
</dbReference>
<dbReference type="SMART" id="SM00018">
    <property type="entry name" value="PD"/>
    <property type="match status" value="1"/>
</dbReference>
<evidence type="ECO:0000256" key="1">
    <source>
        <dbReference type="ARBA" id="ARBA00001863"/>
    </source>
</evidence>
<dbReference type="InterPro" id="IPR008928">
    <property type="entry name" value="6-hairpin_glycosidase_sf"/>
</dbReference>
<evidence type="ECO:0000256" key="6">
    <source>
        <dbReference type="ARBA" id="ARBA00023277"/>
    </source>
</evidence>
<evidence type="ECO:0000313" key="13">
    <source>
        <dbReference type="Proteomes" id="UP000054408"/>
    </source>
</evidence>
<keyword evidence="10" id="KW-0732">Signal</keyword>
<keyword evidence="7" id="KW-0326">Glycosidase</keyword>
<feature type="disulfide bond" evidence="9">
    <location>
        <begin position="37"/>
        <end position="52"/>
    </location>
</feature>
<dbReference type="STRING" id="461836.A0A0L0D8W1"/>
<evidence type="ECO:0000256" key="4">
    <source>
        <dbReference type="ARBA" id="ARBA00022801"/>
    </source>
</evidence>
<dbReference type="CDD" id="cd00111">
    <property type="entry name" value="Trefoil"/>
    <property type="match status" value="1"/>
</dbReference>
<dbReference type="InterPro" id="IPR000165">
    <property type="entry name" value="Glucoamylase"/>
</dbReference>
<dbReference type="OMA" id="SHFWNQS"/>
<keyword evidence="4" id="KW-0378">Hydrolase</keyword>
<evidence type="ECO:0000313" key="12">
    <source>
        <dbReference type="EMBL" id="KNC47728.1"/>
    </source>
</evidence>
<evidence type="ECO:0000256" key="8">
    <source>
        <dbReference type="ARBA" id="ARBA00023326"/>
    </source>
</evidence>
<comment type="caution">
    <text evidence="9">Lacks conserved residue(s) required for the propagation of feature annotation.</text>
</comment>
<comment type="similarity">
    <text evidence="2">Belongs to the glycosyl hydrolase 15 family.</text>
</comment>
<dbReference type="GeneID" id="25563522"/>
<dbReference type="SUPFAM" id="SSF48208">
    <property type="entry name" value="Six-hairpin glycosidases"/>
    <property type="match status" value="1"/>
</dbReference>